<dbReference type="InterPro" id="IPR036895">
    <property type="entry name" value="Uracil-DNA_glycosylase-like_sf"/>
</dbReference>
<reference evidence="1" key="1">
    <citation type="submission" date="2019-08" db="EMBL/GenBank/DDBJ databases">
        <authorList>
            <person name="Kucharzyk K."/>
            <person name="Murdoch R.W."/>
            <person name="Higgins S."/>
            <person name="Loffler F."/>
        </authorList>
    </citation>
    <scope>NUCLEOTIDE SEQUENCE</scope>
</reference>
<name>A0A645B7Y5_9ZZZZ</name>
<gene>
    <name evidence="1" type="ORF">SDC9_108013</name>
</gene>
<organism evidence="1">
    <name type="scientific">bioreactor metagenome</name>
    <dbReference type="NCBI Taxonomy" id="1076179"/>
    <lineage>
        <taxon>unclassified sequences</taxon>
        <taxon>metagenomes</taxon>
        <taxon>ecological metagenomes</taxon>
    </lineage>
</organism>
<sequence>MPNKLEEIPIEIHPLKPFLPPQASLLMLGSFPPQQKRWSMDFYYPNWNNDMWRIMGLLYYDNKSHFLKEPLKTFDRESIIKFLNEKGIALYDTASSIKRLQDNASDKFLEVVEQTDIRRLLNLLPQCKAIVTTGQKATETLLKQFDIQEPKLGDFSEFVFNNRALRLYRMPSSSKAYPLPLERKVASYRIMFQDLQMM</sequence>
<evidence type="ECO:0000313" key="1">
    <source>
        <dbReference type="EMBL" id="MPM61158.1"/>
    </source>
</evidence>
<dbReference type="CDD" id="cd10032">
    <property type="entry name" value="UDG-F6_HDG"/>
    <property type="match status" value="1"/>
</dbReference>
<accession>A0A645B7Y5</accession>
<dbReference type="EMBL" id="VSSQ01018183">
    <property type="protein sequence ID" value="MPM61158.1"/>
    <property type="molecule type" value="Genomic_DNA"/>
</dbReference>
<proteinExistence type="predicted"/>
<evidence type="ECO:0008006" key="2">
    <source>
        <dbReference type="Google" id="ProtNLM"/>
    </source>
</evidence>
<dbReference type="Gene3D" id="3.40.470.10">
    <property type="entry name" value="Uracil-DNA glycosylase-like domain"/>
    <property type="match status" value="1"/>
</dbReference>
<protein>
    <recommendedName>
        <fullName evidence="2">Uracil-DNA glycosylase-like domain-containing protein</fullName>
    </recommendedName>
</protein>
<comment type="caution">
    <text evidence="1">The sequence shown here is derived from an EMBL/GenBank/DDBJ whole genome shotgun (WGS) entry which is preliminary data.</text>
</comment>
<dbReference type="SUPFAM" id="SSF52141">
    <property type="entry name" value="Uracil-DNA glycosylase-like"/>
    <property type="match status" value="1"/>
</dbReference>
<dbReference type="AlphaFoldDB" id="A0A645B7Y5"/>